<proteinExistence type="inferred from homology"/>
<evidence type="ECO:0000313" key="3">
    <source>
        <dbReference type="EMBL" id="SCU92351.1"/>
    </source>
</evidence>
<comment type="similarity">
    <text evidence="1">Belongs to the enoyl-CoA hydratase/isomerase family.</text>
</comment>
<dbReference type="SUPFAM" id="SSF52096">
    <property type="entry name" value="ClpP/crotonase"/>
    <property type="match status" value="1"/>
</dbReference>
<organism evidence="3">
    <name type="scientific">Cupriavidus necator</name>
    <name type="common">Alcaligenes eutrophus</name>
    <name type="synonym">Ralstonia eutropha</name>
    <dbReference type="NCBI Taxonomy" id="106590"/>
    <lineage>
        <taxon>Bacteria</taxon>
        <taxon>Pseudomonadati</taxon>
        <taxon>Pseudomonadota</taxon>
        <taxon>Betaproteobacteria</taxon>
        <taxon>Burkholderiales</taxon>
        <taxon>Burkholderiaceae</taxon>
        <taxon>Cupriavidus</taxon>
    </lineage>
</organism>
<gene>
    <name evidence="3" type="ORF">CNECB9_5100022</name>
</gene>
<reference evidence="3" key="1">
    <citation type="submission" date="2016-09" db="EMBL/GenBank/DDBJ databases">
        <authorList>
            <person name="Capua I."/>
            <person name="De Benedictis P."/>
            <person name="Joannis T."/>
            <person name="Lombin L.H."/>
            <person name="Cattoli G."/>
        </authorList>
    </citation>
    <scope>NUCLEOTIDE SEQUENCE</scope>
    <source>
        <strain evidence="3">B9</strain>
    </source>
</reference>
<dbReference type="InterPro" id="IPR001753">
    <property type="entry name" value="Enoyl-CoA_hydra/iso"/>
</dbReference>
<dbReference type="InterPro" id="IPR029045">
    <property type="entry name" value="ClpP/crotonase-like_dom_sf"/>
</dbReference>
<protein>
    <submittedName>
        <fullName evidence="3">2,3-dehydroadipyl-CoA hydratase</fullName>
        <ecNumber evidence="3">4.2.1.17</ecNumber>
    </submittedName>
</protein>
<evidence type="ECO:0000256" key="1">
    <source>
        <dbReference type="ARBA" id="ARBA00005254"/>
    </source>
</evidence>
<dbReference type="FunFam" id="1.10.12.10:FF:000001">
    <property type="entry name" value="Probable enoyl-CoA hydratase, mitochondrial"/>
    <property type="match status" value="1"/>
</dbReference>
<keyword evidence="2 3" id="KW-0456">Lyase</keyword>
<dbReference type="AlphaFoldDB" id="A0A1K0INZ5"/>
<dbReference type="InterPro" id="IPR014748">
    <property type="entry name" value="Enoyl-CoA_hydra_C"/>
</dbReference>
<sequence>MAFLALLSDGRPAAVHFAREAVRRAATLDLEAGLRAEADLFVQATQTADAGEGINAFLEKRAPRFTGR</sequence>
<dbReference type="EMBL" id="FMSH01000458">
    <property type="protein sequence ID" value="SCU92351.1"/>
    <property type="molecule type" value="Genomic_DNA"/>
</dbReference>
<dbReference type="Pfam" id="PF00378">
    <property type="entry name" value="ECH_1"/>
    <property type="match status" value="1"/>
</dbReference>
<name>A0A1K0INZ5_CUPNE</name>
<dbReference type="GO" id="GO:0004300">
    <property type="term" value="F:enoyl-CoA hydratase activity"/>
    <property type="evidence" value="ECO:0007669"/>
    <property type="project" value="UniProtKB-EC"/>
</dbReference>
<dbReference type="Gene3D" id="1.10.12.10">
    <property type="entry name" value="Lyase 2-enoyl-coa Hydratase, Chain A, domain 2"/>
    <property type="match status" value="1"/>
</dbReference>
<accession>A0A1K0INZ5</accession>
<evidence type="ECO:0000256" key="2">
    <source>
        <dbReference type="ARBA" id="ARBA00023239"/>
    </source>
</evidence>
<dbReference type="EC" id="4.2.1.17" evidence="3"/>